<feature type="compositionally biased region" description="Polar residues" evidence="1">
    <location>
        <begin position="137"/>
        <end position="147"/>
    </location>
</feature>
<feature type="compositionally biased region" description="Low complexity" evidence="1">
    <location>
        <begin position="69"/>
        <end position="79"/>
    </location>
</feature>
<keyword evidence="3" id="KW-1185">Reference proteome</keyword>
<reference evidence="2 3" key="1">
    <citation type="journal article" date="2016" name="Mol. Biol. Evol.">
        <title>Comparative Genomics of Early-Diverging Mushroom-Forming Fungi Provides Insights into the Origins of Lignocellulose Decay Capabilities.</title>
        <authorList>
            <person name="Nagy L.G."/>
            <person name="Riley R."/>
            <person name="Tritt A."/>
            <person name="Adam C."/>
            <person name="Daum C."/>
            <person name="Floudas D."/>
            <person name="Sun H."/>
            <person name="Yadav J.S."/>
            <person name="Pangilinan J."/>
            <person name="Larsson K.H."/>
            <person name="Matsuura K."/>
            <person name="Barry K."/>
            <person name="Labutti K."/>
            <person name="Kuo R."/>
            <person name="Ohm R.A."/>
            <person name="Bhattacharya S.S."/>
            <person name="Shirouzu T."/>
            <person name="Yoshinaga Y."/>
            <person name="Martin F.M."/>
            <person name="Grigoriev I.V."/>
            <person name="Hibbett D.S."/>
        </authorList>
    </citation>
    <scope>NUCLEOTIDE SEQUENCE [LARGE SCALE GENOMIC DNA]</scope>
    <source>
        <strain evidence="2 3">HHB12029</strain>
    </source>
</reference>
<feature type="compositionally biased region" description="Basic residues" evidence="1">
    <location>
        <begin position="55"/>
        <end position="68"/>
    </location>
</feature>
<dbReference type="EMBL" id="KV426010">
    <property type="protein sequence ID" value="KZV92323.1"/>
    <property type="molecule type" value="Genomic_DNA"/>
</dbReference>
<feature type="compositionally biased region" description="Basic and acidic residues" evidence="1">
    <location>
        <begin position="108"/>
        <end position="119"/>
    </location>
</feature>
<accession>A0A165HQN6</accession>
<evidence type="ECO:0000313" key="2">
    <source>
        <dbReference type="EMBL" id="KZV92323.1"/>
    </source>
</evidence>
<protein>
    <submittedName>
        <fullName evidence="2">Uncharacterized protein</fullName>
    </submittedName>
</protein>
<dbReference type="InParanoid" id="A0A165HQN6"/>
<evidence type="ECO:0000256" key="1">
    <source>
        <dbReference type="SAM" id="MobiDB-lite"/>
    </source>
</evidence>
<dbReference type="Proteomes" id="UP000077266">
    <property type="component" value="Unassembled WGS sequence"/>
</dbReference>
<organism evidence="2 3">
    <name type="scientific">Exidia glandulosa HHB12029</name>
    <dbReference type="NCBI Taxonomy" id="1314781"/>
    <lineage>
        <taxon>Eukaryota</taxon>
        <taxon>Fungi</taxon>
        <taxon>Dikarya</taxon>
        <taxon>Basidiomycota</taxon>
        <taxon>Agaricomycotina</taxon>
        <taxon>Agaricomycetes</taxon>
        <taxon>Auriculariales</taxon>
        <taxon>Exidiaceae</taxon>
        <taxon>Exidia</taxon>
    </lineage>
</organism>
<feature type="region of interest" description="Disordered" evidence="1">
    <location>
        <begin position="55"/>
        <end position="147"/>
    </location>
</feature>
<name>A0A165HQN6_EXIGL</name>
<evidence type="ECO:0000313" key="3">
    <source>
        <dbReference type="Proteomes" id="UP000077266"/>
    </source>
</evidence>
<gene>
    <name evidence="2" type="ORF">EXIGLDRAFT_76249</name>
</gene>
<sequence>MAIILHEERMRQEPGKRVERRQDALERARILRRLRRSLRERFFFHFSRIYEANRQHRVRQRGRARRGGATRQGTYSARVRASRRRRRRGCDDDEHTDDEHTDDEHTDDEGHGVDGDKNGRGNRAHLLVVWGEKVSGGDQQTGDGRSI</sequence>
<proteinExistence type="predicted"/>
<feature type="compositionally biased region" description="Acidic residues" evidence="1">
    <location>
        <begin position="91"/>
        <end position="107"/>
    </location>
</feature>
<dbReference type="AlphaFoldDB" id="A0A165HQN6"/>